<feature type="compositionally biased region" description="Polar residues" evidence="1">
    <location>
        <begin position="118"/>
        <end position="127"/>
    </location>
</feature>
<protein>
    <submittedName>
        <fullName evidence="2">Uncharacterized protein</fullName>
    </submittedName>
</protein>
<feature type="compositionally biased region" description="Basic and acidic residues" evidence="1">
    <location>
        <begin position="69"/>
        <end position="80"/>
    </location>
</feature>
<feature type="compositionally biased region" description="Polar residues" evidence="1">
    <location>
        <begin position="94"/>
        <end position="110"/>
    </location>
</feature>
<evidence type="ECO:0000313" key="3">
    <source>
        <dbReference type="Proteomes" id="UP000325313"/>
    </source>
</evidence>
<name>A0A5B0MRF8_PUCGR</name>
<sequence>MADGSTDPYEQSSDCCTWQLPGVVSDHDPAWVYQSRVSDARISVRAADGQPYGRATDQKANPTGGQQTRRPDLYRPDNRQRPSLPANQRPPAPSTANSTEVSDEQAQINQPDEPADYSNYSSQSFQEPTSRMIEIGSFDEGLEQGLVPGFSQLTVGEGDEPVVDTGATHHLTGNRGWGPMFSDPQWANRNS</sequence>
<feature type="region of interest" description="Disordered" evidence="1">
    <location>
        <begin position="169"/>
        <end position="191"/>
    </location>
</feature>
<organism evidence="2 3">
    <name type="scientific">Puccinia graminis f. sp. tritici</name>
    <dbReference type="NCBI Taxonomy" id="56615"/>
    <lineage>
        <taxon>Eukaryota</taxon>
        <taxon>Fungi</taxon>
        <taxon>Dikarya</taxon>
        <taxon>Basidiomycota</taxon>
        <taxon>Pucciniomycotina</taxon>
        <taxon>Pucciniomycetes</taxon>
        <taxon>Pucciniales</taxon>
        <taxon>Pucciniaceae</taxon>
        <taxon>Puccinia</taxon>
    </lineage>
</organism>
<feature type="compositionally biased region" description="Polar residues" evidence="1">
    <location>
        <begin position="58"/>
        <end position="68"/>
    </location>
</feature>
<dbReference type="Proteomes" id="UP000325313">
    <property type="component" value="Unassembled WGS sequence"/>
</dbReference>
<dbReference type="AlphaFoldDB" id="A0A5B0MRF8"/>
<evidence type="ECO:0000256" key="1">
    <source>
        <dbReference type="SAM" id="MobiDB-lite"/>
    </source>
</evidence>
<feature type="region of interest" description="Disordered" evidence="1">
    <location>
        <begin position="44"/>
        <end position="127"/>
    </location>
</feature>
<proteinExistence type="predicted"/>
<accession>A0A5B0MRF8</accession>
<evidence type="ECO:0000313" key="2">
    <source>
        <dbReference type="EMBL" id="KAA1079013.1"/>
    </source>
</evidence>
<comment type="caution">
    <text evidence="2">The sequence shown here is derived from an EMBL/GenBank/DDBJ whole genome shotgun (WGS) entry which is preliminary data.</text>
</comment>
<dbReference type="EMBL" id="VDEP01000445">
    <property type="protein sequence ID" value="KAA1079013.1"/>
    <property type="molecule type" value="Genomic_DNA"/>
</dbReference>
<gene>
    <name evidence="2" type="ORF">PGTUg99_021946</name>
</gene>
<reference evidence="2 3" key="1">
    <citation type="submission" date="2019-05" db="EMBL/GenBank/DDBJ databases">
        <title>Emergence of the Ug99 lineage of the wheat stem rust pathogen through somatic hybridization.</title>
        <authorList>
            <person name="Li F."/>
            <person name="Upadhyaya N.M."/>
            <person name="Sperschneider J."/>
            <person name="Matny O."/>
            <person name="Nguyen-Phuc H."/>
            <person name="Mago R."/>
            <person name="Raley C."/>
            <person name="Miller M.E."/>
            <person name="Silverstein K.A.T."/>
            <person name="Henningsen E."/>
            <person name="Hirsch C.D."/>
            <person name="Visser B."/>
            <person name="Pretorius Z.A."/>
            <person name="Steffenson B.J."/>
            <person name="Schwessinger B."/>
            <person name="Dodds P.N."/>
            <person name="Figueroa M."/>
        </authorList>
    </citation>
    <scope>NUCLEOTIDE SEQUENCE [LARGE SCALE GENOMIC DNA]</scope>
    <source>
        <strain evidence="2 3">Ug99</strain>
    </source>
</reference>